<dbReference type="KEGG" id="lpil:LIP_0520"/>
<dbReference type="SMART" id="SM00079">
    <property type="entry name" value="PBPe"/>
    <property type="match status" value="1"/>
</dbReference>
<keyword evidence="3 5" id="KW-0732">Signal</keyword>
<evidence type="ECO:0000259" key="6">
    <source>
        <dbReference type="SMART" id="SM00062"/>
    </source>
</evidence>
<feature type="chain" id="PRO_5005486913" evidence="5">
    <location>
        <begin position="26"/>
        <end position="248"/>
    </location>
</feature>
<dbReference type="PATRIC" id="fig|1555112.3.peg.542"/>
<dbReference type="EMBL" id="AP014924">
    <property type="protein sequence ID" value="BAS26377.1"/>
    <property type="molecule type" value="Genomic_DNA"/>
</dbReference>
<dbReference type="InterPro" id="IPR001320">
    <property type="entry name" value="Iontro_rcpt_C"/>
</dbReference>
<feature type="domain" description="Ionotropic glutamate receptor C-terminal" evidence="7">
    <location>
        <begin position="28"/>
        <end position="246"/>
    </location>
</feature>
<comment type="subcellular location">
    <subcellularLocation>
        <location evidence="1">Cell envelope</location>
    </subcellularLocation>
</comment>
<evidence type="ECO:0000256" key="2">
    <source>
        <dbReference type="ARBA" id="ARBA00010333"/>
    </source>
</evidence>
<feature type="domain" description="Solute-binding protein family 3/N-terminal" evidence="6">
    <location>
        <begin position="28"/>
        <end position="247"/>
    </location>
</feature>
<reference evidence="9" key="1">
    <citation type="submission" date="2015-07" db="EMBL/GenBank/DDBJ databases">
        <title>Complete genome sequence and phylogenetic analysis of Limnochorda pilosa.</title>
        <authorList>
            <person name="Watanabe M."/>
            <person name="Kojima H."/>
            <person name="Fukui M."/>
        </authorList>
    </citation>
    <scope>NUCLEOTIDE SEQUENCE [LARGE SCALE GENOMIC DNA]</scope>
    <source>
        <strain evidence="9">HC45</strain>
    </source>
</reference>
<dbReference type="SMART" id="SM00062">
    <property type="entry name" value="PBPb"/>
    <property type="match status" value="1"/>
</dbReference>
<dbReference type="PROSITE" id="PS01039">
    <property type="entry name" value="SBP_BACTERIAL_3"/>
    <property type="match status" value="1"/>
</dbReference>
<dbReference type="RefSeq" id="WP_198409661.1">
    <property type="nucleotide sequence ID" value="NZ_AP014924.1"/>
</dbReference>
<dbReference type="GO" id="GO:0016020">
    <property type="term" value="C:membrane"/>
    <property type="evidence" value="ECO:0007669"/>
    <property type="project" value="InterPro"/>
</dbReference>
<evidence type="ECO:0000259" key="7">
    <source>
        <dbReference type="SMART" id="SM00079"/>
    </source>
</evidence>
<dbReference type="GO" id="GO:0030313">
    <property type="term" value="C:cell envelope"/>
    <property type="evidence" value="ECO:0007669"/>
    <property type="project" value="UniProtKB-SubCell"/>
</dbReference>
<dbReference type="Gene3D" id="3.40.190.10">
    <property type="entry name" value="Periplasmic binding protein-like II"/>
    <property type="match status" value="2"/>
</dbReference>
<dbReference type="Pfam" id="PF00497">
    <property type="entry name" value="SBP_bac_3"/>
    <property type="match status" value="1"/>
</dbReference>
<dbReference type="PANTHER" id="PTHR35936:SF38">
    <property type="entry name" value="GLUTAMINE-BINDING PERIPLASMIC PROTEIN"/>
    <property type="match status" value="1"/>
</dbReference>
<dbReference type="InterPro" id="IPR001638">
    <property type="entry name" value="Solute-binding_3/MltF_N"/>
</dbReference>
<evidence type="ECO:0000313" key="9">
    <source>
        <dbReference type="Proteomes" id="UP000065807"/>
    </source>
</evidence>
<evidence type="ECO:0000256" key="3">
    <source>
        <dbReference type="ARBA" id="ARBA00022729"/>
    </source>
</evidence>
<gene>
    <name evidence="8" type="ORF">LIP_0520</name>
</gene>
<evidence type="ECO:0000256" key="5">
    <source>
        <dbReference type="SAM" id="SignalP"/>
    </source>
</evidence>
<reference evidence="9" key="2">
    <citation type="journal article" date="2016" name="Int. J. Syst. Evol. Microbiol.">
        <title>Complete genome sequence and cell structure of Limnochorda pilosa, a Gram-negative spore-former within the phylum Firmicutes.</title>
        <authorList>
            <person name="Watanabe M."/>
            <person name="Kojima H."/>
            <person name="Fukui M."/>
        </authorList>
    </citation>
    <scope>NUCLEOTIDE SEQUENCE [LARGE SCALE GENOMIC DNA]</scope>
    <source>
        <strain evidence="9">HC45</strain>
    </source>
</reference>
<dbReference type="GO" id="GO:0015276">
    <property type="term" value="F:ligand-gated monoatomic ion channel activity"/>
    <property type="evidence" value="ECO:0007669"/>
    <property type="project" value="InterPro"/>
</dbReference>
<comment type="similarity">
    <text evidence="2 4">Belongs to the bacterial solute-binding protein 3 family.</text>
</comment>
<sequence>MRVRVALLALAGILVAALALPGALAQEKVVVGTDTAFVPFEFFQDGTYVGFDIDLIHAIAQEAGFEVQLMPMNFQGIIPGLQARSLDLAIAGITITEERAQVVDFSDPYYDAGQIIAVRAGDASIQGPEDLKGRRVAAKIGTTGARTAVELVGEANVKQFDNNADTYQELVNGGVDAVINDLPSTLYYIQTEGRGRVKTVGDLLTGEQYGIAAPKGSPLIPRINEALARLRENGTYDRLYQKWFGTGQ</sequence>
<organism evidence="8 9">
    <name type="scientific">Limnochorda pilosa</name>
    <dbReference type="NCBI Taxonomy" id="1555112"/>
    <lineage>
        <taxon>Bacteria</taxon>
        <taxon>Bacillati</taxon>
        <taxon>Bacillota</taxon>
        <taxon>Limnochordia</taxon>
        <taxon>Limnochordales</taxon>
        <taxon>Limnochordaceae</taxon>
        <taxon>Limnochorda</taxon>
    </lineage>
</organism>
<accession>A0A0K2SH63</accession>
<dbReference type="Proteomes" id="UP000065807">
    <property type="component" value="Chromosome"/>
</dbReference>
<proteinExistence type="inferred from homology"/>
<dbReference type="STRING" id="1555112.LIP_0520"/>
<name>A0A0K2SH63_LIMPI</name>
<evidence type="ECO:0000256" key="4">
    <source>
        <dbReference type="RuleBase" id="RU003744"/>
    </source>
</evidence>
<dbReference type="InterPro" id="IPR018313">
    <property type="entry name" value="SBP_3_CS"/>
</dbReference>
<keyword evidence="9" id="KW-1185">Reference proteome</keyword>
<evidence type="ECO:0000313" key="8">
    <source>
        <dbReference type="EMBL" id="BAS26377.1"/>
    </source>
</evidence>
<dbReference type="SUPFAM" id="SSF53850">
    <property type="entry name" value="Periplasmic binding protein-like II"/>
    <property type="match status" value="1"/>
</dbReference>
<feature type="signal peptide" evidence="5">
    <location>
        <begin position="1"/>
        <end position="25"/>
    </location>
</feature>
<dbReference type="PANTHER" id="PTHR35936">
    <property type="entry name" value="MEMBRANE-BOUND LYTIC MUREIN TRANSGLYCOSYLASE F"/>
    <property type="match status" value="1"/>
</dbReference>
<evidence type="ECO:0000256" key="1">
    <source>
        <dbReference type="ARBA" id="ARBA00004196"/>
    </source>
</evidence>
<dbReference type="AlphaFoldDB" id="A0A0K2SH63"/>
<protein>
    <submittedName>
        <fullName evidence="8">Amino acid ABC transporter substrate-binding protein</fullName>
    </submittedName>
</protein>